<comment type="caution">
    <text evidence="3">The sequence shown here is derived from an EMBL/GenBank/DDBJ whole genome shotgun (WGS) entry which is preliminary data.</text>
</comment>
<dbReference type="RefSeq" id="WP_382175659.1">
    <property type="nucleotide sequence ID" value="NZ_JBHRXX010000007.1"/>
</dbReference>
<evidence type="ECO:0000313" key="4">
    <source>
        <dbReference type="Proteomes" id="UP001595729"/>
    </source>
</evidence>
<dbReference type="InterPro" id="IPR052354">
    <property type="entry name" value="Cell_Wall_Dynamics_Protein"/>
</dbReference>
<dbReference type="Proteomes" id="UP001595729">
    <property type="component" value="Unassembled WGS sequence"/>
</dbReference>
<protein>
    <submittedName>
        <fullName evidence="3">Glycoside hydrolase family 19 protein</fullName>
    </submittedName>
</protein>
<reference evidence="4" key="1">
    <citation type="journal article" date="2019" name="Int. J. Syst. Evol. Microbiol.">
        <title>The Global Catalogue of Microorganisms (GCM) 10K type strain sequencing project: providing services to taxonomists for standard genome sequencing and annotation.</title>
        <authorList>
            <consortium name="The Broad Institute Genomics Platform"/>
            <consortium name="The Broad Institute Genome Sequencing Center for Infectious Disease"/>
            <person name="Wu L."/>
            <person name="Ma J."/>
        </authorList>
    </citation>
    <scope>NUCLEOTIDE SEQUENCE [LARGE SCALE GENOMIC DNA]</scope>
    <source>
        <strain evidence="4">KCTC 42501</strain>
    </source>
</reference>
<keyword evidence="4" id="KW-1185">Reference proteome</keyword>
<dbReference type="SUPFAM" id="SSF53955">
    <property type="entry name" value="Lysozyme-like"/>
    <property type="match status" value="1"/>
</dbReference>
<accession>A0ABV7W6J5</accession>
<evidence type="ECO:0000313" key="3">
    <source>
        <dbReference type="EMBL" id="MFC3685052.1"/>
    </source>
</evidence>
<evidence type="ECO:0000259" key="2">
    <source>
        <dbReference type="Pfam" id="PF20410"/>
    </source>
</evidence>
<gene>
    <name evidence="3" type="ORF">ACFOPI_15720</name>
</gene>
<feature type="region of interest" description="Disordered" evidence="1">
    <location>
        <begin position="325"/>
        <end position="360"/>
    </location>
</feature>
<organism evidence="3 4">
    <name type="scientific">Hydrogenophaga luteola</name>
    <dbReference type="NCBI Taxonomy" id="1591122"/>
    <lineage>
        <taxon>Bacteria</taxon>
        <taxon>Pseudomonadati</taxon>
        <taxon>Pseudomonadota</taxon>
        <taxon>Betaproteobacteria</taxon>
        <taxon>Burkholderiales</taxon>
        <taxon>Comamonadaceae</taxon>
        <taxon>Hydrogenophaga</taxon>
    </lineage>
</organism>
<dbReference type="GO" id="GO:0016787">
    <property type="term" value="F:hydrolase activity"/>
    <property type="evidence" value="ECO:0007669"/>
    <property type="project" value="UniProtKB-KW"/>
</dbReference>
<feature type="domain" description="X-Tfes XVIPCD" evidence="2">
    <location>
        <begin position="246"/>
        <end position="332"/>
    </location>
</feature>
<keyword evidence="3" id="KW-0378">Hydrolase</keyword>
<dbReference type="Pfam" id="PF20410">
    <property type="entry name" value="X-Tfes_XVIPCD"/>
    <property type="match status" value="1"/>
</dbReference>
<dbReference type="InterPro" id="IPR046519">
    <property type="entry name" value="X-Tfes_XVIPCD"/>
</dbReference>
<proteinExistence type="predicted"/>
<dbReference type="PANTHER" id="PTHR34408">
    <property type="entry name" value="FAMILY PROTEIN, PUTATIVE-RELATED"/>
    <property type="match status" value="1"/>
</dbReference>
<evidence type="ECO:0000256" key="1">
    <source>
        <dbReference type="SAM" id="MobiDB-lite"/>
    </source>
</evidence>
<dbReference type="EMBL" id="JBHRXX010000007">
    <property type="protein sequence ID" value="MFC3685052.1"/>
    <property type="molecule type" value="Genomic_DNA"/>
</dbReference>
<sequence>MSANDPVVPGLATARQRERAESLLVAAYRSGITDAKELANFMGQTQHESQNFSRLEENLNYRGSVLWDTFKGGGKVPPRNGLTEKEAGELAAIEDPQQRRQAIANKIYGGAWGEEALGNTEPNDGYKYRGRGYIQLTGRGNYADYQQSTGLGLVNQPELAADPSNAETLAVQYWKDNVQPKTKDRASVTDAGSIINTGRVGRTVKGLEDRQANATAWTAALDKGYLQDALYRRPEALAQLGDTSRELLKDAERHVRALADKHKLPWDRGMDNTVFAVAQLAREQGMTDITTLKAVDGQIRFAQQAKGEPLREAQIDAKVAANTGVDESVGRMVQGDRAPTRSDTSEVAERSQVREPALAR</sequence>
<dbReference type="PANTHER" id="PTHR34408:SF2">
    <property type="entry name" value="CELL WALL-BINDING PROTEIN YWSB"/>
    <property type="match status" value="1"/>
</dbReference>
<feature type="compositionally biased region" description="Basic and acidic residues" evidence="1">
    <location>
        <begin position="338"/>
        <end position="353"/>
    </location>
</feature>
<dbReference type="InterPro" id="IPR023346">
    <property type="entry name" value="Lysozyme-like_dom_sf"/>
</dbReference>
<dbReference type="Gene3D" id="1.10.530.10">
    <property type="match status" value="1"/>
</dbReference>
<name>A0ABV7W6J5_9BURK</name>